<protein>
    <submittedName>
        <fullName evidence="3">Uncharacterized protein</fullName>
    </submittedName>
</protein>
<dbReference type="AlphaFoldDB" id="A0A914Z0W4"/>
<reference evidence="3" key="1">
    <citation type="submission" date="2022-11" db="UniProtKB">
        <authorList>
            <consortium name="WormBaseParasite"/>
        </authorList>
    </citation>
    <scope>IDENTIFICATION</scope>
</reference>
<accession>A0A914Z0W4</accession>
<dbReference type="WBParaSite" id="PSU_v2.g5526.t1">
    <property type="protein sequence ID" value="PSU_v2.g5526.t1"/>
    <property type="gene ID" value="PSU_v2.g5526"/>
</dbReference>
<keyword evidence="2" id="KW-1185">Reference proteome</keyword>
<name>A0A914Z0W4_9BILA</name>
<feature type="region of interest" description="Disordered" evidence="1">
    <location>
        <begin position="121"/>
        <end position="145"/>
    </location>
</feature>
<evidence type="ECO:0000313" key="2">
    <source>
        <dbReference type="Proteomes" id="UP000887577"/>
    </source>
</evidence>
<organism evidence="2 3">
    <name type="scientific">Panagrolaimus superbus</name>
    <dbReference type="NCBI Taxonomy" id="310955"/>
    <lineage>
        <taxon>Eukaryota</taxon>
        <taxon>Metazoa</taxon>
        <taxon>Ecdysozoa</taxon>
        <taxon>Nematoda</taxon>
        <taxon>Chromadorea</taxon>
        <taxon>Rhabditida</taxon>
        <taxon>Tylenchina</taxon>
        <taxon>Panagrolaimomorpha</taxon>
        <taxon>Panagrolaimoidea</taxon>
        <taxon>Panagrolaimidae</taxon>
        <taxon>Panagrolaimus</taxon>
    </lineage>
</organism>
<evidence type="ECO:0000313" key="3">
    <source>
        <dbReference type="WBParaSite" id="PSU_v2.g5526.t1"/>
    </source>
</evidence>
<dbReference type="Proteomes" id="UP000887577">
    <property type="component" value="Unplaced"/>
</dbReference>
<feature type="region of interest" description="Disordered" evidence="1">
    <location>
        <begin position="35"/>
        <end position="109"/>
    </location>
</feature>
<evidence type="ECO:0000256" key="1">
    <source>
        <dbReference type="SAM" id="MobiDB-lite"/>
    </source>
</evidence>
<proteinExistence type="predicted"/>
<sequence>MVGQERGSENTFSVLLDDMIELGHDYTFTDCNIRDSAAPAPSTSYASNSADPPSSTERGTPTTPPRATFARPPATPTTPTTSRPTFERYRETPTTLTSAPSTPTHASDGRTAVFIPVSFDSVSSPTALPMSANNTPTSSHLLPKS</sequence>
<feature type="compositionally biased region" description="Low complexity" evidence="1">
    <location>
        <begin position="36"/>
        <end position="84"/>
    </location>
</feature>
<feature type="compositionally biased region" description="Low complexity" evidence="1">
    <location>
        <begin position="92"/>
        <end position="106"/>
    </location>
</feature>